<feature type="domain" description="N-acetyltransferase" evidence="3">
    <location>
        <begin position="3"/>
        <end position="150"/>
    </location>
</feature>
<dbReference type="AlphaFoldDB" id="A0A286D7L9"/>
<evidence type="ECO:0000259" key="3">
    <source>
        <dbReference type="PROSITE" id="PS51186"/>
    </source>
</evidence>
<protein>
    <submittedName>
        <fullName evidence="4">Ribosomal protein S18 acetylase RimI</fullName>
    </submittedName>
</protein>
<dbReference type="InterPro" id="IPR000182">
    <property type="entry name" value="GNAT_dom"/>
</dbReference>
<dbReference type="RefSeq" id="WP_097121916.1">
    <property type="nucleotide sequence ID" value="NZ_OCND01000004.1"/>
</dbReference>
<dbReference type="GO" id="GO:0016747">
    <property type="term" value="F:acyltransferase activity, transferring groups other than amino-acyl groups"/>
    <property type="evidence" value="ECO:0007669"/>
    <property type="project" value="InterPro"/>
</dbReference>
<dbReference type="OrthoDB" id="9792929at2"/>
<accession>A0A286D7L9</accession>
<dbReference type="EMBL" id="OCND01000004">
    <property type="protein sequence ID" value="SOD54649.1"/>
    <property type="molecule type" value="Genomic_DNA"/>
</dbReference>
<name>A0A286D7L9_9GAMM</name>
<evidence type="ECO:0000313" key="4">
    <source>
        <dbReference type="EMBL" id="SOD54649.1"/>
    </source>
</evidence>
<evidence type="ECO:0000256" key="1">
    <source>
        <dbReference type="ARBA" id="ARBA00022679"/>
    </source>
</evidence>
<proteinExistence type="predicted"/>
<keyword evidence="5" id="KW-1185">Reference proteome</keyword>
<dbReference type="InterPro" id="IPR016181">
    <property type="entry name" value="Acyl_CoA_acyltransferase"/>
</dbReference>
<dbReference type="PROSITE" id="PS51186">
    <property type="entry name" value="GNAT"/>
    <property type="match status" value="1"/>
</dbReference>
<organism evidence="4 5">
    <name type="scientific">Pseudoxanthomonas wuyuanensis</name>
    <dbReference type="NCBI Taxonomy" id="1073196"/>
    <lineage>
        <taxon>Bacteria</taxon>
        <taxon>Pseudomonadati</taxon>
        <taxon>Pseudomonadota</taxon>
        <taxon>Gammaproteobacteria</taxon>
        <taxon>Lysobacterales</taxon>
        <taxon>Lysobacteraceae</taxon>
        <taxon>Pseudoxanthomonas</taxon>
    </lineage>
</organism>
<sequence>MSVTVARAGLDDVDALAPLFAAYRAFYAQTDDLPLARAFLHERMRHGESVALLARLDGNAAGFVQLYPSFSSVSAARIWILNDLFVAAAARRRGVAQALLEAASAFARSDGAIRLELETDLGNDAAQALYRAMGWQSFDGTLRFRLPLAG</sequence>
<gene>
    <name evidence="4" type="ORF">SAMN06296416_104261</name>
</gene>
<keyword evidence="4" id="KW-0687">Ribonucleoprotein</keyword>
<dbReference type="PANTHER" id="PTHR43877">
    <property type="entry name" value="AMINOALKYLPHOSPHONATE N-ACETYLTRANSFERASE-RELATED-RELATED"/>
    <property type="match status" value="1"/>
</dbReference>
<dbReference type="GO" id="GO:0005840">
    <property type="term" value="C:ribosome"/>
    <property type="evidence" value="ECO:0007669"/>
    <property type="project" value="UniProtKB-KW"/>
</dbReference>
<keyword evidence="2" id="KW-0012">Acyltransferase</keyword>
<dbReference type="Gene3D" id="3.40.630.30">
    <property type="match status" value="1"/>
</dbReference>
<dbReference type="Pfam" id="PF00583">
    <property type="entry name" value="Acetyltransf_1"/>
    <property type="match status" value="1"/>
</dbReference>
<reference evidence="4 5" key="1">
    <citation type="submission" date="2017-09" db="EMBL/GenBank/DDBJ databases">
        <authorList>
            <person name="Ehlers B."/>
            <person name="Leendertz F.H."/>
        </authorList>
    </citation>
    <scope>NUCLEOTIDE SEQUENCE [LARGE SCALE GENOMIC DNA]</scope>
    <source>
        <strain evidence="4 5">CGMCC 1.10978</strain>
    </source>
</reference>
<dbReference type="InterPro" id="IPR050832">
    <property type="entry name" value="Bact_Acetyltransf"/>
</dbReference>
<keyword evidence="1" id="KW-0808">Transferase</keyword>
<dbReference type="Proteomes" id="UP000219374">
    <property type="component" value="Unassembled WGS sequence"/>
</dbReference>
<evidence type="ECO:0000313" key="5">
    <source>
        <dbReference type="Proteomes" id="UP000219374"/>
    </source>
</evidence>
<evidence type="ECO:0000256" key="2">
    <source>
        <dbReference type="ARBA" id="ARBA00023315"/>
    </source>
</evidence>
<dbReference type="PANTHER" id="PTHR43877:SF2">
    <property type="entry name" value="AMINOALKYLPHOSPHONATE N-ACETYLTRANSFERASE-RELATED"/>
    <property type="match status" value="1"/>
</dbReference>
<dbReference type="SUPFAM" id="SSF55729">
    <property type="entry name" value="Acyl-CoA N-acyltransferases (Nat)"/>
    <property type="match status" value="1"/>
</dbReference>
<keyword evidence="4" id="KW-0689">Ribosomal protein</keyword>